<dbReference type="Proteomes" id="UP000250321">
    <property type="component" value="Unassembled WGS sequence"/>
</dbReference>
<dbReference type="OrthoDB" id="10424501at2759"/>
<evidence type="ECO:0000313" key="3">
    <source>
        <dbReference type="Proteomes" id="UP000250321"/>
    </source>
</evidence>
<gene>
    <name evidence="2" type="ORF">Pyn_32027</name>
</gene>
<organism evidence="2 3">
    <name type="scientific">Prunus yedoensis var. nudiflora</name>
    <dbReference type="NCBI Taxonomy" id="2094558"/>
    <lineage>
        <taxon>Eukaryota</taxon>
        <taxon>Viridiplantae</taxon>
        <taxon>Streptophyta</taxon>
        <taxon>Embryophyta</taxon>
        <taxon>Tracheophyta</taxon>
        <taxon>Spermatophyta</taxon>
        <taxon>Magnoliopsida</taxon>
        <taxon>eudicotyledons</taxon>
        <taxon>Gunneridae</taxon>
        <taxon>Pentapetalae</taxon>
        <taxon>rosids</taxon>
        <taxon>fabids</taxon>
        <taxon>Rosales</taxon>
        <taxon>Rosaceae</taxon>
        <taxon>Amygdaloideae</taxon>
        <taxon>Amygdaleae</taxon>
        <taxon>Prunus</taxon>
    </lineage>
</organism>
<reference evidence="2 3" key="1">
    <citation type="submission" date="2018-02" db="EMBL/GenBank/DDBJ databases">
        <title>Draft genome of wild Prunus yedoensis var. nudiflora.</title>
        <authorList>
            <person name="Baek S."/>
            <person name="Kim J.-H."/>
            <person name="Choi K."/>
            <person name="Kim G.-B."/>
            <person name="Cho A."/>
            <person name="Jang H."/>
            <person name="Shin C.-H."/>
            <person name="Yu H.-J."/>
            <person name="Mun J.-H."/>
        </authorList>
    </citation>
    <scope>NUCLEOTIDE SEQUENCE [LARGE SCALE GENOMIC DNA]</scope>
    <source>
        <strain evidence="3">cv. Jeju island</strain>
        <tissue evidence="2">Leaf</tissue>
    </source>
</reference>
<dbReference type="STRING" id="2094558.A0A314XIU6"/>
<evidence type="ECO:0000313" key="2">
    <source>
        <dbReference type="EMBL" id="PQP91999.1"/>
    </source>
</evidence>
<comment type="caution">
    <text evidence="2">The sequence shown here is derived from an EMBL/GenBank/DDBJ whole genome shotgun (WGS) entry which is preliminary data.</text>
</comment>
<keyword evidence="3" id="KW-1185">Reference proteome</keyword>
<proteinExistence type="predicted"/>
<feature type="coiled-coil region" evidence="1">
    <location>
        <begin position="145"/>
        <end position="214"/>
    </location>
</feature>
<dbReference type="AlphaFoldDB" id="A0A314XIU6"/>
<protein>
    <submittedName>
        <fullName evidence="2">Uncharacterized protein</fullName>
    </submittedName>
</protein>
<sequence>MTKSDVFRVTLVRGNILIRKDEVLEDLCKTPDVGNMRYKSGSDALKHGIETNASDLRSSSMITSVAAGKVANNIVDGLDPRNMFQLISTQDTGFHGVVNNYGHDDSPKTPRKSDFDLEGRLKECLLLLKNGRSNNRLVKQRFVDLENLASENKVMKEEISKLKVKLEEAQVQAVMYNELCCNAEYVVADAHKQYDELSNDLQQLLEFIQKEKRVKSKESTPDLKTWVIRLKQKHRKPKRLLGYVYDEIKISREPRKAKVDPHGHVVVSTEKNKPCKEAANVSTSIMCVDESKGKQQLGTTVVGHNDVGGKDRYLQPLTLLACLCGFMYQMKNKADYIIFLFALIPGGSEHCV</sequence>
<accession>A0A314XIU6</accession>
<evidence type="ECO:0000256" key="1">
    <source>
        <dbReference type="SAM" id="Coils"/>
    </source>
</evidence>
<dbReference type="EMBL" id="PJQY01002630">
    <property type="protein sequence ID" value="PQP91999.1"/>
    <property type="molecule type" value="Genomic_DNA"/>
</dbReference>
<keyword evidence="1" id="KW-0175">Coiled coil</keyword>
<name>A0A314XIU6_PRUYE</name>